<reference evidence="2" key="1">
    <citation type="submission" date="2023-10" db="EMBL/GenBank/DDBJ databases">
        <title>Genome assembly of Pristionchus species.</title>
        <authorList>
            <person name="Yoshida K."/>
            <person name="Sommer R.J."/>
        </authorList>
    </citation>
    <scope>NUCLEOTIDE SEQUENCE</scope>
    <source>
        <strain evidence="2">RS0144</strain>
    </source>
</reference>
<keyword evidence="1" id="KW-1133">Transmembrane helix</keyword>
<organism evidence="2 3">
    <name type="scientific">Pristionchus entomophagus</name>
    <dbReference type="NCBI Taxonomy" id="358040"/>
    <lineage>
        <taxon>Eukaryota</taxon>
        <taxon>Metazoa</taxon>
        <taxon>Ecdysozoa</taxon>
        <taxon>Nematoda</taxon>
        <taxon>Chromadorea</taxon>
        <taxon>Rhabditida</taxon>
        <taxon>Rhabditina</taxon>
        <taxon>Diplogasteromorpha</taxon>
        <taxon>Diplogasteroidea</taxon>
        <taxon>Neodiplogasteridae</taxon>
        <taxon>Pristionchus</taxon>
    </lineage>
</organism>
<dbReference type="Proteomes" id="UP001432027">
    <property type="component" value="Unassembled WGS sequence"/>
</dbReference>
<comment type="caution">
    <text evidence="2">The sequence shown here is derived from an EMBL/GenBank/DDBJ whole genome shotgun (WGS) entry which is preliminary data.</text>
</comment>
<sequence length="150" mass="17469">MHRPSLFITIAFVLGLASLRIRDRSEKMEVMPFSIFIVLALPIMIWIANIPYITTTTTDELPQPTPSTIEKKLYMPDYSRLYAGLSIASLSHYLVRPRHRRVFFIINTAVILLNTILIFLINLNTFRLWNNFHYSVSNSLLLKTLIVIFR</sequence>
<evidence type="ECO:0000313" key="2">
    <source>
        <dbReference type="EMBL" id="GMS80285.1"/>
    </source>
</evidence>
<protein>
    <recommendedName>
        <fullName evidence="4">G protein-coupled receptor</fullName>
    </recommendedName>
</protein>
<evidence type="ECO:0000256" key="1">
    <source>
        <dbReference type="SAM" id="Phobius"/>
    </source>
</evidence>
<feature type="transmembrane region" description="Helical" evidence="1">
    <location>
        <begin position="6"/>
        <end position="21"/>
    </location>
</feature>
<keyword evidence="1" id="KW-0472">Membrane</keyword>
<evidence type="ECO:0008006" key="4">
    <source>
        <dbReference type="Google" id="ProtNLM"/>
    </source>
</evidence>
<feature type="transmembrane region" description="Helical" evidence="1">
    <location>
        <begin position="102"/>
        <end position="126"/>
    </location>
</feature>
<feature type="non-terminal residue" evidence="2">
    <location>
        <position position="150"/>
    </location>
</feature>
<gene>
    <name evidence="2" type="ORF">PENTCL1PPCAC_2460</name>
</gene>
<feature type="transmembrane region" description="Helical" evidence="1">
    <location>
        <begin position="33"/>
        <end position="53"/>
    </location>
</feature>
<feature type="transmembrane region" description="Helical" evidence="1">
    <location>
        <begin position="78"/>
        <end position="95"/>
    </location>
</feature>
<dbReference type="EMBL" id="BTSX01000001">
    <property type="protein sequence ID" value="GMS80285.1"/>
    <property type="molecule type" value="Genomic_DNA"/>
</dbReference>
<name>A0AAV5SBQ5_9BILA</name>
<proteinExistence type="predicted"/>
<dbReference type="AlphaFoldDB" id="A0AAV5SBQ5"/>
<keyword evidence="1" id="KW-0812">Transmembrane</keyword>
<accession>A0AAV5SBQ5</accession>
<evidence type="ECO:0000313" key="3">
    <source>
        <dbReference type="Proteomes" id="UP001432027"/>
    </source>
</evidence>
<keyword evidence="3" id="KW-1185">Reference proteome</keyword>